<evidence type="ECO:0000256" key="2">
    <source>
        <dbReference type="ARBA" id="ARBA00022605"/>
    </source>
</evidence>
<dbReference type="PANTHER" id="PTHR42699:SF1">
    <property type="entry name" value="CYSTATHIONINE GAMMA-SYNTHASE-RELATED"/>
    <property type="match status" value="1"/>
</dbReference>
<evidence type="ECO:0000256" key="7">
    <source>
        <dbReference type="ARBA" id="ARBA00058439"/>
    </source>
</evidence>
<gene>
    <name evidence="13" type="ORF">K504DRAFT_535944</name>
</gene>
<reference evidence="13" key="1">
    <citation type="journal article" date="2020" name="Stud. Mycol.">
        <title>101 Dothideomycetes genomes: a test case for predicting lifestyles and emergence of pathogens.</title>
        <authorList>
            <person name="Haridas S."/>
            <person name="Albert R."/>
            <person name="Binder M."/>
            <person name="Bloem J."/>
            <person name="Labutti K."/>
            <person name="Salamov A."/>
            <person name="Andreopoulos B."/>
            <person name="Baker S."/>
            <person name="Barry K."/>
            <person name="Bills G."/>
            <person name="Bluhm B."/>
            <person name="Cannon C."/>
            <person name="Castanera R."/>
            <person name="Culley D."/>
            <person name="Daum C."/>
            <person name="Ezra D."/>
            <person name="Gonzalez J."/>
            <person name="Henrissat B."/>
            <person name="Kuo A."/>
            <person name="Liang C."/>
            <person name="Lipzen A."/>
            <person name="Lutzoni F."/>
            <person name="Magnuson J."/>
            <person name="Mondo S."/>
            <person name="Nolan M."/>
            <person name="Ohm R."/>
            <person name="Pangilinan J."/>
            <person name="Park H.-J."/>
            <person name="Ramirez L."/>
            <person name="Alfaro M."/>
            <person name="Sun H."/>
            <person name="Tritt A."/>
            <person name="Yoshinaga Y."/>
            <person name="Zwiers L.-H."/>
            <person name="Turgeon B."/>
            <person name="Goodwin S."/>
            <person name="Spatafora J."/>
            <person name="Crous P."/>
            <person name="Grigoriev I."/>
        </authorList>
    </citation>
    <scope>NUCLEOTIDE SEQUENCE</scope>
    <source>
        <strain evidence="13">CBS 279.74</strain>
    </source>
</reference>
<proteinExistence type="inferred from homology"/>
<keyword evidence="14" id="KW-1185">Reference proteome</keyword>
<comment type="cofactor">
    <cofactor evidence="1 12">
        <name>pyridoxal 5'-phosphate</name>
        <dbReference type="ChEBI" id="CHEBI:597326"/>
    </cofactor>
</comment>
<name>A0A6G1K4S7_9PLEO</name>
<dbReference type="PANTHER" id="PTHR42699">
    <property type="match status" value="1"/>
</dbReference>
<keyword evidence="4 12" id="KW-0663">Pyridoxal phosphate</keyword>
<evidence type="ECO:0000256" key="6">
    <source>
        <dbReference type="ARBA" id="ARBA00051441"/>
    </source>
</evidence>
<keyword evidence="2" id="KW-0028">Amino-acid biosynthesis</keyword>
<sequence>MAFANENDVEVGETIPPMTEHAVSVSLPTWRANVGYEEGEEWVLSKMKTGYPRFFIHKSIERFAVDIVAKCGSAGERAMLFPSYAAASRCLAFFNRQVPELDQRQVRVLNLVPEAEKARSEKLAIISPKISAVIFPKDHFRTAKTYWQHSGDGISSRRAEFCHDLFTKGILVDLATLSDSSRFCKGPRRYQKKTSIDITSLTDKPNGTAEPQDPTRFVEERFGRNLELSLTTNAKLAVRRRIAGSLTADVGLPEALTLEKDVERTRKVVDFSEDDVYLYPCGMNAIFSAHRNAMTTKGQLKSIVYGFPYIDTLKIIEKFGPGCQFYGFGSSEELDDLEKRLESGERFLALFTEFPGNPLLRSPDLERIRSLADKYDFYVVVDETIGNFINVNVLPYGDIIVSSLTKVFSGDSNVMGGALVLNPKGRHYDKLKRTWDEEYEDNHWAEDSIFLERNSRDFISRIERTNANAETICDVLRAHPRIKQINYPKYSDTRPFYDKCRTPNGGYGGLLSATFYTKEDAVAFFDNLDTVKGPSLGTNFTLSSPYVILAHYGELDWCKSWGVDANLVRVSVGLEESSKLVKTFTHALDAISK</sequence>
<dbReference type="GO" id="GO:0019346">
    <property type="term" value="P:transsulfuration"/>
    <property type="evidence" value="ECO:0007669"/>
    <property type="project" value="InterPro"/>
</dbReference>
<dbReference type="SUPFAM" id="SSF53383">
    <property type="entry name" value="PLP-dependent transferases"/>
    <property type="match status" value="1"/>
</dbReference>
<dbReference type="InterPro" id="IPR015422">
    <property type="entry name" value="PyrdxlP-dep_Trfase_small"/>
</dbReference>
<dbReference type="GO" id="GO:0003962">
    <property type="term" value="F:cystathionine gamma-synthase activity"/>
    <property type="evidence" value="ECO:0007669"/>
    <property type="project" value="UniProtKB-EC"/>
</dbReference>
<dbReference type="Gene3D" id="3.90.1150.10">
    <property type="entry name" value="Aspartate Aminotransferase, domain 1"/>
    <property type="match status" value="1"/>
</dbReference>
<dbReference type="InterPro" id="IPR051750">
    <property type="entry name" value="Trans-sulfuration_enzymes"/>
</dbReference>
<dbReference type="FunFam" id="3.40.640.10:FF:000111">
    <property type="entry name" value="Cystathionine gamma-synthase"/>
    <property type="match status" value="1"/>
</dbReference>
<evidence type="ECO:0000256" key="1">
    <source>
        <dbReference type="ARBA" id="ARBA00001933"/>
    </source>
</evidence>
<evidence type="ECO:0000313" key="14">
    <source>
        <dbReference type="Proteomes" id="UP000799428"/>
    </source>
</evidence>
<dbReference type="OrthoDB" id="10047078at2759"/>
<evidence type="ECO:0000256" key="11">
    <source>
        <dbReference type="ARBA" id="ARBA00083849"/>
    </source>
</evidence>
<dbReference type="FunFam" id="3.90.1150.10:FF:000063">
    <property type="entry name" value="Probable cystathionine gamma-synthase"/>
    <property type="match status" value="1"/>
</dbReference>
<comment type="similarity">
    <text evidence="9">Belongs to the trans-sulfuration enzymes family. MET7 subfamily.</text>
</comment>
<comment type="function">
    <text evidence="7">Catalyzes the formation of L-cystathionine from O-succinyl-L-homoserine (OSHS) and L-cysteine, via a gamma-replacement reaction. In the absence of thiol, catalyzes gamma-elimination to form 2-oxobutanoate, succinate and ammonia.</text>
</comment>
<dbReference type="GO" id="GO:0030170">
    <property type="term" value="F:pyridoxal phosphate binding"/>
    <property type="evidence" value="ECO:0007669"/>
    <property type="project" value="InterPro"/>
</dbReference>
<accession>A0A6G1K4S7</accession>
<dbReference type="Pfam" id="PF01053">
    <property type="entry name" value="Cys_Met_Meta_PP"/>
    <property type="match status" value="1"/>
</dbReference>
<evidence type="ECO:0000313" key="13">
    <source>
        <dbReference type="EMBL" id="KAF2707451.1"/>
    </source>
</evidence>
<dbReference type="Gene3D" id="3.40.640.10">
    <property type="entry name" value="Type I PLP-dependent aspartate aminotransferase-like (Major domain)"/>
    <property type="match status" value="1"/>
</dbReference>
<evidence type="ECO:0000256" key="3">
    <source>
        <dbReference type="ARBA" id="ARBA00022679"/>
    </source>
</evidence>
<evidence type="ECO:0000256" key="12">
    <source>
        <dbReference type="RuleBase" id="RU362118"/>
    </source>
</evidence>
<evidence type="ECO:0000256" key="10">
    <source>
        <dbReference type="ARBA" id="ARBA00066530"/>
    </source>
</evidence>
<dbReference type="EC" id="2.5.1.48" evidence="10"/>
<dbReference type="InterPro" id="IPR000277">
    <property type="entry name" value="Cys/Met-Metab_PyrdxlP-dep_enz"/>
</dbReference>
<keyword evidence="5" id="KW-0486">Methionine biosynthesis</keyword>
<evidence type="ECO:0000256" key="4">
    <source>
        <dbReference type="ARBA" id="ARBA00022898"/>
    </source>
</evidence>
<comment type="pathway">
    <text evidence="8">Amino-acid biosynthesis; L-methionine biosynthesis via de novo pathway; L-cystathionine from O-succinyl-L-homoserine: step 1/1.</text>
</comment>
<evidence type="ECO:0000256" key="8">
    <source>
        <dbReference type="ARBA" id="ARBA00060510"/>
    </source>
</evidence>
<dbReference type="AlphaFoldDB" id="A0A6G1K4S7"/>
<evidence type="ECO:0000256" key="9">
    <source>
        <dbReference type="ARBA" id="ARBA00061376"/>
    </source>
</evidence>
<dbReference type="Proteomes" id="UP000799428">
    <property type="component" value="Unassembled WGS sequence"/>
</dbReference>
<dbReference type="InterPro" id="IPR015421">
    <property type="entry name" value="PyrdxlP-dep_Trfase_major"/>
</dbReference>
<protein>
    <recommendedName>
        <fullName evidence="10">cystathionine gamma-synthase</fullName>
        <ecNumber evidence="10">2.5.1.48</ecNumber>
    </recommendedName>
    <alternativeName>
        <fullName evidence="11">O-succinylhomoserine (thiol)-lyase</fullName>
    </alternativeName>
</protein>
<evidence type="ECO:0000256" key="5">
    <source>
        <dbReference type="ARBA" id="ARBA00023167"/>
    </source>
</evidence>
<keyword evidence="3" id="KW-0808">Transferase</keyword>
<comment type="catalytic activity">
    <reaction evidence="6">
        <text>O-succinyl-L-homoserine + L-cysteine = L,L-cystathionine + succinate + H(+)</text>
        <dbReference type="Rhea" id="RHEA:20397"/>
        <dbReference type="ChEBI" id="CHEBI:15378"/>
        <dbReference type="ChEBI" id="CHEBI:30031"/>
        <dbReference type="ChEBI" id="CHEBI:35235"/>
        <dbReference type="ChEBI" id="CHEBI:57661"/>
        <dbReference type="ChEBI" id="CHEBI:58161"/>
        <dbReference type="EC" id="2.5.1.48"/>
    </reaction>
</comment>
<dbReference type="InterPro" id="IPR015424">
    <property type="entry name" value="PyrdxlP-dep_Trfase"/>
</dbReference>
<organism evidence="13 14">
    <name type="scientific">Pleomassaria siparia CBS 279.74</name>
    <dbReference type="NCBI Taxonomy" id="1314801"/>
    <lineage>
        <taxon>Eukaryota</taxon>
        <taxon>Fungi</taxon>
        <taxon>Dikarya</taxon>
        <taxon>Ascomycota</taxon>
        <taxon>Pezizomycotina</taxon>
        <taxon>Dothideomycetes</taxon>
        <taxon>Pleosporomycetidae</taxon>
        <taxon>Pleosporales</taxon>
        <taxon>Pleomassariaceae</taxon>
        <taxon>Pleomassaria</taxon>
    </lineage>
</organism>
<dbReference type="GO" id="GO:0009086">
    <property type="term" value="P:methionine biosynthetic process"/>
    <property type="evidence" value="ECO:0007669"/>
    <property type="project" value="UniProtKB-KW"/>
</dbReference>
<dbReference type="EMBL" id="MU005774">
    <property type="protein sequence ID" value="KAF2707451.1"/>
    <property type="molecule type" value="Genomic_DNA"/>
</dbReference>